<dbReference type="SUPFAM" id="SSF89562">
    <property type="entry name" value="RraA-like"/>
    <property type="match status" value="1"/>
</dbReference>
<sequence>MNCAHRGSRRRVIGGLEVTKVDQPVATSVLDRLKACSTATLTTQLFKRNFRQQFLVGLTPLNPDAASFAGEAFTLRFIPSREDRDWDLGDLHKRGEDNVQWEAVEAIGAGQVLVIDSRNDVRAASAGNMLMTRMLRKGVAGAVTDGAFRDGTEISQMAFPAFCAGRTASTRPAFHRAADMQLPIGCAGVAVYPGDIVVGDPDGVVVVPRQIAEEVAHDSYEQELRERYLFTKIDAGAPLWGTYPPNEETLREYAEWRARPVTT</sequence>
<protein>
    <submittedName>
        <fullName evidence="1">Ribonuclease activity regulator RraA</fullName>
    </submittedName>
</protein>
<dbReference type="EMBL" id="JBHSML010000001">
    <property type="protein sequence ID" value="MFC5514230.1"/>
    <property type="molecule type" value="Genomic_DNA"/>
</dbReference>
<proteinExistence type="predicted"/>
<dbReference type="Gene3D" id="3.50.30.40">
    <property type="entry name" value="Ribonuclease E inhibitor RraA/RraA-like"/>
    <property type="match status" value="1"/>
</dbReference>
<accession>A0ABW0PP28</accession>
<reference evidence="2" key="1">
    <citation type="journal article" date="2019" name="Int. J. Syst. Evol. Microbiol.">
        <title>The Global Catalogue of Microorganisms (GCM) 10K type strain sequencing project: providing services to taxonomists for standard genome sequencing and annotation.</title>
        <authorList>
            <consortium name="The Broad Institute Genomics Platform"/>
            <consortium name="The Broad Institute Genome Sequencing Center for Infectious Disease"/>
            <person name="Wu L."/>
            <person name="Ma J."/>
        </authorList>
    </citation>
    <scope>NUCLEOTIDE SEQUENCE [LARGE SCALE GENOMIC DNA]</scope>
    <source>
        <strain evidence="2">KACC 12633</strain>
    </source>
</reference>
<organism evidence="1 2">
    <name type="scientific">Kaistia terrae</name>
    <dbReference type="NCBI Taxonomy" id="537017"/>
    <lineage>
        <taxon>Bacteria</taxon>
        <taxon>Pseudomonadati</taxon>
        <taxon>Pseudomonadota</taxon>
        <taxon>Alphaproteobacteria</taxon>
        <taxon>Hyphomicrobiales</taxon>
        <taxon>Kaistiaceae</taxon>
        <taxon>Kaistia</taxon>
    </lineage>
</organism>
<dbReference type="NCBIfam" id="NF006093">
    <property type="entry name" value="PRK08245.1"/>
    <property type="match status" value="1"/>
</dbReference>
<dbReference type="Proteomes" id="UP001596150">
    <property type="component" value="Unassembled WGS sequence"/>
</dbReference>
<gene>
    <name evidence="1" type="ORF">ACFPP9_00490</name>
</gene>
<dbReference type="PANTHER" id="PTHR33254:SF16">
    <property type="entry name" value="BLR3842 PROTEIN"/>
    <property type="match status" value="1"/>
</dbReference>
<dbReference type="Pfam" id="PF03737">
    <property type="entry name" value="RraA-like"/>
    <property type="match status" value="1"/>
</dbReference>
<evidence type="ECO:0000313" key="2">
    <source>
        <dbReference type="Proteomes" id="UP001596150"/>
    </source>
</evidence>
<dbReference type="PANTHER" id="PTHR33254">
    <property type="entry name" value="4-HYDROXY-4-METHYL-2-OXOGLUTARATE ALDOLASE 3-RELATED"/>
    <property type="match status" value="1"/>
</dbReference>
<name>A0ABW0PP28_9HYPH</name>
<keyword evidence="2" id="KW-1185">Reference proteome</keyword>
<dbReference type="InterPro" id="IPR005493">
    <property type="entry name" value="RraA/RraA-like"/>
</dbReference>
<dbReference type="InterPro" id="IPR036704">
    <property type="entry name" value="RraA/RraA-like_sf"/>
</dbReference>
<comment type="caution">
    <text evidence="1">The sequence shown here is derived from an EMBL/GenBank/DDBJ whole genome shotgun (WGS) entry which is preliminary data.</text>
</comment>
<dbReference type="CDD" id="cd16841">
    <property type="entry name" value="RraA_family"/>
    <property type="match status" value="1"/>
</dbReference>
<dbReference type="RefSeq" id="WP_266344855.1">
    <property type="nucleotide sequence ID" value="NZ_JAPKNH010000006.1"/>
</dbReference>
<evidence type="ECO:0000313" key="1">
    <source>
        <dbReference type="EMBL" id="MFC5514230.1"/>
    </source>
</evidence>